<dbReference type="PROSITE" id="PS50011">
    <property type="entry name" value="PROTEIN_KINASE_DOM"/>
    <property type="match status" value="1"/>
</dbReference>
<dbReference type="EC" id="2.7.11.1" evidence="1"/>
<dbReference type="Gene3D" id="1.10.510.10">
    <property type="entry name" value="Transferase(Phosphotransferase) domain 1"/>
    <property type="match status" value="1"/>
</dbReference>
<dbReference type="InterPro" id="IPR050235">
    <property type="entry name" value="CK1_Ser-Thr_kinase"/>
</dbReference>
<dbReference type="InterPro" id="IPR000719">
    <property type="entry name" value="Prot_kinase_dom"/>
</dbReference>
<evidence type="ECO:0000313" key="3">
    <source>
        <dbReference type="EMBL" id="RAL01335.1"/>
    </source>
</evidence>
<dbReference type="EMBL" id="KZ824436">
    <property type="protein sequence ID" value="RAL01335.1"/>
    <property type="molecule type" value="Genomic_DNA"/>
</dbReference>
<dbReference type="SUPFAM" id="SSF56112">
    <property type="entry name" value="Protein kinase-like (PK-like)"/>
    <property type="match status" value="1"/>
</dbReference>
<evidence type="ECO:0000256" key="1">
    <source>
        <dbReference type="ARBA" id="ARBA00012513"/>
    </source>
</evidence>
<gene>
    <name evidence="3" type="ORF">BO80DRAFT_474114</name>
</gene>
<dbReference type="GO" id="GO:0004674">
    <property type="term" value="F:protein serine/threonine kinase activity"/>
    <property type="evidence" value="ECO:0007669"/>
    <property type="project" value="UniProtKB-EC"/>
</dbReference>
<dbReference type="VEuPathDB" id="FungiDB:BO80DRAFT_474114"/>
<dbReference type="Pfam" id="PF00069">
    <property type="entry name" value="Pkinase"/>
    <property type="match status" value="1"/>
</dbReference>
<dbReference type="GO" id="GO:0005524">
    <property type="term" value="F:ATP binding"/>
    <property type="evidence" value="ECO:0007669"/>
    <property type="project" value="InterPro"/>
</dbReference>
<sequence length="314" mass="36240">NIIIANRFQLVTYLADGGQGEVWEALDLKTNQHVALKLVPEDNTTDLTTEYDFYDKLQQRRSTGMLQVLFFTEQLDEYAILALPLLGPNLLDLFHYCGDQFSLKTVLLIADQVLQRLRFLHSQDIIHRDIKPANLMMGRGIDGNTIYLVDYGLARDKVQAPDDPLHYGLDLEANVVGTTDYASKAAHRMQCDVGQTYRDDMESFGYMMVEFLTGSLPWNELRASSNRSRAEKVGEAKETIALDDLCQDVPNVFKEYFKHVRNLRYNERPDYARLRKLFRSEFQRRGYKYNHVYDWTEELFREVNLKAAGAANSA</sequence>
<accession>A0A395H2A3</accession>
<evidence type="ECO:0000259" key="2">
    <source>
        <dbReference type="PROSITE" id="PS50011"/>
    </source>
</evidence>
<dbReference type="PROSITE" id="PS00108">
    <property type="entry name" value="PROTEIN_KINASE_ST"/>
    <property type="match status" value="1"/>
</dbReference>
<dbReference type="InterPro" id="IPR011009">
    <property type="entry name" value="Kinase-like_dom_sf"/>
</dbReference>
<organism evidence="3 4">
    <name type="scientific">Aspergillus ibericus CBS 121593</name>
    <dbReference type="NCBI Taxonomy" id="1448316"/>
    <lineage>
        <taxon>Eukaryota</taxon>
        <taxon>Fungi</taxon>
        <taxon>Dikarya</taxon>
        <taxon>Ascomycota</taxon>
        <taxon>Pezizomycotina</taxon>
        <taxon>Eurotiomycetes</taxon>
        <taxon>Eurotiomycetidae</taxon>
        <taxon>Eurotiales</taxon>
        <taxon>Aspergillaceae</taxon>
        <taxon>Aspergillus</taxon>
        <taxon>Aspergillus subgen. Circumdati</taxon>
    </lineage>
</organism>
<dbReference type="Proteomes" id="UP000249402">
    <property type="component" value="Unassembled WGS sequence"/>
</dbReference>
<reference evidence="3 4" key="1">
    <citation type="submission" date="2018-02" db="EMBL/GenBank/DDBJ databases">
        <title>The genomes of Aspergillus section Nigri reveals drivers in fungal speciation.</title>
        <authorList>
            <consortium name="DOE Joint Genome Institute"/>
            <person name="Vesth T.C."/>
            <person name="Nybo J."/>
            <person name="Theobald S."/>
            <person name="Brandl J."/>
            <person name="Frisvad J.C."/>
            <person name="Nielsen K.F."/>
            <person name="Lyhne E.K."/>
            <person name="Kogle M.E."/>
            <person name="Kuo A."/>
            <person name="Riley R."/>
            <person name="Clum A."/>
            <person name="Nolan M."/>
            <person name="Lipzen A."/>
            <person name="Salamov A."/>
            <person name="Henrissat B."/>
            <person name="Wiebenga A."/>
            <person name="De vries R.P."/>
            <person name="Grigoriev I.V."/>
            <person name="Mortensen U.H."/>
            <person name="Andersen M.R."/>
            <person name="Baker S.E."/>
        </authorList>
    </citation>
    <scope>NUCLEOTIDE SEQUENCE [LARGE SCALE GENOMIC DNA]</scope>
    <source>
        <strain evidence="3 4">CBS 121593</strain>
    </source>
</reference>
<dbReference type="RefSeq" id="XP_025575662.1">
    <property type="nucleotide sequence ID" value="XM_025723184.1"/>
</dbReference>
<dbReference type="GeneID" id="37228049"/>
<protein>
    <recommendedName>
        <fullName evidence="1">non-specific serine/threonine protein kinase</fullName>
        <ecNumber evidence="1">2.7.11.1</ecNumber>
    </recommendedName>
</protein>
<dbReference type="OrthoDB" id="5800476at2759"/>
<dbReference type="InterPro" id="IPR008271">
    <property type="entry name" value="Ser/Thr_kinase_AS"/>
</dbReference>
<dbReference type="PANTHER" id="PTHR11909">
    <property type="entry name" value="CASEIN KINASE-RELATED"/>
    <property type="match status" value="1"/>
</dbReference>
<proteinExistence type="predicted"/>
<keyword evidence="4" id="KW-1185">Reference proteome</keyword>
<dbReference type="AlphaFoldDB" id="A0A395H2A3"/>
<feature type="non-terminal residue" evidence="3">
    <location>
        <position position="1"/>
    </location>
</feature>
<feature type="domain" description="Protein kinase" evidence="2">
    <location>
        <begin position="8"/>
        <end position="282"/>
    </location>
</feature>
<evidence type="ECO:0000313" key="4">
    <source>
        <dbReference type="Proteomes" id="UP000249402"/>
    </source>
</evidence>
<dbReference type="SMART" id="SM00220">
    <property type="entry name" value="S_TKc"/>
    <property type="match status" value="1"/>
</dbReference>
<dbReference type="STRING" id="1448316.A0A395H2A3"/>
<name>A0A395H2A3_9EURO</name>